<feature type="repeat" description="TPR" evidence="5">
    <location>
        <begin position="875"/>
        <end position="908"/>
    </location>
</feature>
<dbReference type="Pfam" id="PF13181">
    <property type="entry name" value="TPR_8"/>
    <property type="match status" value="1"/>
</dbReference>
<dbReference type="RefSeq" id="WP_187245819.1">
    <property type="nucleotide sequence ID" value="NZ_BAAAOK010000035.1"/>
</dbReference>
<dbReference type="Pfam" id="PF13374">
    <property type="entry name" value="TPR_10"/>
    <property type="match status" value="1"/>
</dbReference>
<dbReference type="SUPFAM" id="SSF52540">
    <property type="entry name" value="P-loop containing nucleoside triphosphate hydrolases"/>
    <property type="match status" value="1"/>
</dbReference>
<dbReference type="Pfam" id="PF03704">
    <property type="entry name" value="BTAD"/>
    <property type="match status" value="1"/>
</dbReference>
<gene>
    <name evidence="8" type="ORF">HKK74_25225</name>
</gene>
<dbReference type="CDD" id="cd15831">
    <property type="entry name" value="BTAD"/>
    <property type="match status" value="1"/>
</dbReference>
<dbReference type="Gene3D" id="3.40.50.300">
    <property type="entry name" value="P-loop containing nucleotide triphosphate hydrolases"/>
    <property type="match status" value="1"/>
</dbReference>
<dbReference type="PROSITE" id="PS51755">
    <property type="entry name" value="OMPR_PHOB"/>
    <property type="match status" value="1"/>
</dbReference>
<evidence type="ECO:0000256" key="4">
    <source>
        <dbReference type="ARBA" id="ARBA00023163"/>
    </source>
</evidence>
<keyword evidence="3 6" id="KW-0238">DNA-binding</keyword>
<keyword evidence="9" id="KW-1185">Reference proteome</keyword>
<feature type="domain" description="OmpR/PhoB-type" evidence="7">
    <location>
        <begin position="1"/>
        <end position="94"/>
    </location>
</feature>
<dbReference type="SMART" id="SM00028">
    <property type="entry name" value="TPR"/>
    <property type="match status" value="7"/>
</dbReference>
<feature type="DNA-binding region" description="OmpR/PhoB-type" evidence="6">
    <location>
        <begin position="1"/>
        <end position="94"/>
    </location>
</feature>
<evidence type="ECO:0000256" key="5">
    <source>
        <dbReference type="PROSITE-ProRule" id="PRU00339"/>
    </source>
</evidence>
<dbReference type="InterPro" id="IPR051677">
    <property type="entry name" value="AfsR-DnrI-RedD_regulator"/>
</dbReference>
<dbReference type="Gene3D" id="1.10.10.10">
    <property type="entry name" value="Winged helix-like DNA-binding domain superfamily/Winged helix DNA-binding domain"/>
    <property type="match status" value="2"/>
</dbReference>
<dbReference type="Proteomes" id="UP000805614">
    <property type="component" value="Unassembled WGS sequence"/>
</dbReference>
<evidence type="ECO:0000313" key="8">
    <source>
        <dbReference type="EMBL" id="MBC6468774.1"/>
    </source>
</evidence>
<feature type="repeat" description="TPR" evidence="5">
    <location>
        <begin position="955"/>
        <end position="988"/>
    </location>
</feature>
<keyword evidence="5" id="KW-0802">TPR repeat</keyword>
<keyword evidence="4" id="KW-0804">Transcription</keyword>
<dbReference type="SMART" id="SM00862">
    <property type="entry name" value="Trans_reg_C"/>
    <property type="match status" value="1"/>
</dbReference>
<dbReference type="Pfam" id="PF13424">
    <property type="entry name" value="TPR_12"/>
    <property type="match status" value="2"/>
</dbReference>
<evidence type="ECO:0000259" key="7">
    <source>
        <dbReference type="PROSITE" id="PS51755"/>
    </source>
</evidence>
<comment type="caution">
    <text evidence="8">The sequence shown here is derived from an EMBL/GenBank/DDBJ whole genome shotgun (WGS) entry which is preliminary data.</text>
</comment>
<name>A0ABR7LVH6_9ACTN</name>
<evidence type="ECO:0000256" key="1">
    <source>
        <dbReference type="ARBA" id="ARBA00005820"/>
    </source>
</evidence>
<dbReference type="PANTHER" id="PTHR35807:SF1">
    <property type="entry name" value="TRANSCRIPTIONAL REGULATOR REDD"/>
    <property type="match status" value="1"/>
</dbReference>
<evidence type="ECO:0000256" key="3">
    <source>
        <dbReference type="ARBA" id="ARBA00023125"/>
    </source>
</evidence>
<protein>
    <submittedName>
        <fullName evidence="8">Tetratricopeptide repeat protein</fullName>
    </submittedName>
</protein>
<dbReference type="InterPro" id="IPR005158">
    <property type="entry name" value="BTAD"/>
</dbReference>
<dbReference type="InterPro" id="IPR011990">
    <property type="entry name" value="TPR-like_helical_dom_sf"/>
</dbReference>
<keyword evidence="2" id="KW-0805">Transcription regulation</keyword>
<dbReference type="PANTHER" id="PTHR35807">
    <property type="entry name" value="TRANSCRIPTIONAL REGULATOR REDD-RELATED"/>
    <property type="match status" value="1"/>
</dbReference>
<dbReference type="Gene3D" id="1.25.40.10">
    <property type="entry name" value="Tetratricopeptide repeat domain"/>
    <property type="match status" value="3"/>
</dbReference>
<evidence type="ECO:0000256" key="6">
    <source>
        <dbReference type="PROSITE-ProRule" id="PRU01091"/>
    </source>
</evidence>
<dbReference type="SUPFAM" id="SSF46894">
    <property type="entry name" value="C-terminal effector domain of the bipartite response regulators"/>
    <property type="match status" value="1"/>
</dbReference>
<dbReference type="SMART" id="SM01043">
    <property type="entry name" value="BTAD"/>
    <property type="match status" value="1"/>
</dbReference>
<dbReference type="InterPro" id="IPR036388">
    <property type="entry name" value="WH-like_DNA-bd_sf"/>
</dbReference>
<dbReference type="InterPro" id="IPR001867">
    <property type="entry name" value="OmpR/PhoB-type_DNA-bd"/>
</dbReference>
<accession>A0ABR7LVH6</accession>
<dbReference type="PRINTS" id="PR00364">
    <property type="entry name" value="DISEASERSIST"/>
</dbReference>
<sequence>MEFRILGPVELWADGRRLELGSAKERQTLAILLLAPGRPVPTEALIGRLWAGNPPPKPRDSLYAYIARLRGRLNALEDGRARLRSGSGAYSLEVDPDTVDLHQFRRLCDQAQAVAESGDAEHALELLREADQLWRGEALIGMDGDWAAEIRTGLESERRAATQRRIAVRLDLGHHAELVAELYGLIAQHPLDEEFVKYLMVALYRCGRQADALAAYRQARLRLDMELGMEPGPALQEAHQRILRGDADLAAPPSRGNIVQRESPNDLPRDIPNFTGRAAEMERLVNSLENGSFGNAGPIEVIDGMPGVGKTALAVHVAHQLADRYPDGQLFLRLRGHDPNHEPLDPRDGLGGLLRLLGVARNRIPASLEGRAALWRSELADRRAIIILDDAADQDQIRPFLPGTSGCLVLVTSRRRLTDLEGVNSVSLDVFPAEDAAALFRQAAGEDRAMGADDVGSVVRLCGRLPLAIQLVANQLRHRPARNVADLATRLSRARLQLAEIRAGDRDVAAAFELSYRGLTDEVRQAFRRLGLHPGIDLTVQSAAALIGCTPDTCERILEELLDHHLIEEAVAGRVRFHDLLRKYAAERALAEEPEHEAREAVHRLLDHYLYIADKADRVMYAHLRRTQVDIVHVPDAPPLLESVQEAQEWLKAERVNLVASAQYAADHQWPSHAWQLPQVLATFLERFGYWDDAVVTHEKALVVCRTTGMRECEAKALLELSLVRGHTGHFDLALSYSNDALAIYRSIGDHVGEAETLDQQARVCWYSGRFKAALSHAEAALEIFRSVGNPHGECQALIHKGVALWQAGMYLEAVTDFEEVITLNRDIGDRRVQAQVQNNIGEIALRLGDGRRAMRMFHDALVAIQDIGWAQSEGVVLNNIGNAHQSLDEPDEALRFYREALKIYQATGDRRNTANVLNNIGATYVRDQRYAEGLIHHQKALGIAQVIADPFEESRALRGIGEVHRGSGQYSAALGHFRRALTLARDLADPYEEACCLEGLGDATLRIQGHDAAEPLWSEALAIFDRLNVPEGEALRAQLHDLGLSVS</sequence>
<dbReference type="EMBL" id="JABVEC010000021">
    <property type="protein sequence ID" value="MBC6468774.1"/>
    <property type="molecule type" value="Genomic_DNA"/>
</dbReference>
<dbReference type="SUPFAM" id="SSF48452">
    <property type="entry name" value="TPR-like"/>
    <property type="match status" value="3"/>
</dbReference>
<dbReference type="InterPro" id="IPR027417">
    <property type="entry name" value="P-loop_NTPase"/>
</dbReference>
<dbReference type="InterPro" id="IPR019734">
    <property type="entry name" value="TPR_rpt"/>
</dbReference>
<dbReference type="PROSITE" id="PS50005">
    <property type="entry name" value="TPR"/>
    <property type="match status" value="2"/>
</dbReference>
<proteinExistence type="inferred from homology"/>
<dbReference type="InterPro" id="IPR016032">
    <property type="entry name" value="Sig_transdc_resp-reg_C-effctor"/>
</dbReference>
<reference evidence="8 9" key="1">
    <citation type="submission" date="2020-06" db="EMBL/GenBank/DDBJ databases">
        <title>Actinomadura xiongansis sp. nov., isolated from soil of Baiyangdian.</title>
        <authorList>
            <person name="Zhang X."/>
        </authorList>
    </citation>
    <scope>NUCLEOTIDE SEQUENCE [LARGE SCALE GENOMIC DNA]</scope>
    <source>
        <strain evidence="8 9">HBUM206468</strain>
    </source>
</reference>
<evidence type="ECO:0000256" key="2">
    <source>
        <dbReference type="ARBA" id="ARBA00023015"/>
    </source>
</evidence>
<comment type="similarity">
    <text evidence="1">Belongs to the AfsR/DnrI/RedD regulatory family.</text>
</comment>
<organism evidence="8 9">
    <name type="scientific">Actinomadura alba</name>
    <dbReference type="NCBI Taxonomy" id="406431"/>
    <lineage>
        <taxon>Bacteria</taxon>
        <taxon>Bacillati</taxon>
        <taxon>Actinomycetota</taxon>
        <taxon>Actinomycetes</taxon>
        <taxon>Streptosporangiales</taxon>
        <taxon>Thermomonosporaceae</taxon>
        <taxon>Actinomadura</taxon>
    </lineage>
</organism>
<evidence type="ECO:0000313" key="9">
    <source>
        <dbReference type="Proteomes" id="UP000805614"/>
    </source>
</evidence>